<organism evidence="1 2">
    <name type="scientific">Henningerozyma blattae (strain ATCC 34711 / CBS 6284 / DSM 70876 / NBRC 10599 / NRRL Y-10934 / UCD 77-7)</name>
    <name type="common">Yeast</name>
    <name type="synonym">Tetrapisispora blattae</name>
    <dbReference type="NCBI Taxonomy" id="1071380"/>
    <lineage>
        <taxon>Eukaryota</taxon>
        <taxon>Fungi</taxon>
        <taxon>Dikarya</taxon>
        <taxon>Ascomycota</taxon>
        <taxon>Saccharomycotina</taxon>
        <taxon>Saccharomycetes</taxon>
        <taxon>Saccharomycetales</taxon>
        <taxon>Saccharomycetaceae</taxon>
        <taxon>Henningerozyma</taxon>
    </lineage>
</organism>
<dbReference type="FunCoup" id="I2GUX7">
    <property type="interactions" value="122"/>
</dbReference>
<dbReference type="AlphaFoldDB" id="I2GUX7"/>
<dbReference type="GO" id="GO:0000086">
    <property type="term" value="P:G2/M transition of mitotic cell cycle"/>
    <property type="evidence" value="ECO:0007669"/>
    <property type="project" value="EnsemblFungi"/>
</dbReference>
<dbReference type="GeneID" id="14492952"/>
<dbReference type="OMA" id="HRERMCE"/>
<accession>I2GUX7</accession>
<dbReference type="HOGENOM" id="CLU_195456_1_0_1"/>
<reference evidence="1 2" key="1">
    <citation type="journal article" date="2011" name="Proc. Natl. Acad. Sci. U.S.A.">
        <title>Evolutionary erosion of yeast sex chromosomes by mating-type switching accidents.</title>
        <authorList>
            <person name="Gordon J.L."/>
            <person name="Armisen D."/>
            <person name="Proux-Wera E."/>
            <person name="Oheigeartaigh S.S."/>
            <person name="Byrne K.P."/>
            <person name="Wolfe K.H."/>
        </authorList>
    </citation>
    <scope>NUCLEOTIDE SEQUENCE [LARGE SCALE GENOMIC DNA]</scope>
    <source>
        <strain evidence="2">ATCC 34711 / CBS 6284 / DSM 70876 / NBRC 10599 / NRRL Y-10934 / UCD 77-7</strain>
    </source>
</reference>
<proteinExistence type="predicted"/>
<dbReference type="GO" id="GO:0006368">
    <property type="term" value="P:transcription elongation by RNA polymerase II"/>
    <property type="evidence" value="ECO:0007669"/>
    <property type="project" value="EnsemblFungi"/>
</dbReference>
<dbReference type="KEGG" id="tbl:TBLA_0A01300"/>
<dbReference type="STRING" id="1071380.I2GUX7"/>
<gene>
    <name evidence="1" type="primary">TBLA0A01300</name>
    <name evidence="1" type="ORF">TBLA_0A01300</name>
</gene>
<dbReference type="eggNOG" id="ENOG502SCT0">
    <property type="taxonomic scope" value="Eukaryota"/>
</dbReference>
<dbReference type="InParanoid" id="I2GUX7"/>
<dbReference type="RefSeq" id="XP_004177448.1">
    <property type="nucleotide sequence ID" value="XM_004177400.1"/>
</dbReference>
<protein>
    <submittedName>
        <fullName evidence="1">Uncharacterized protein</fullName>
    </submittedName>
</protein>
<name>I2GUX7_HENB6</name>
<evidence type="ECO:0000313" key="1">
    <source>
        <dbReference type="EMBL" id="CCH57929.1"/>
    </source>
</evidence>
<dbReference type="GO" id="GO:0016586">
    <property type="term" value="C:RSC-type complex"/>
    <property type="evidence" value="ECO:0007669"/>
    <property type="project" value="EnsemblFungi"/>
</dbReference>
<dbReference type="OrthoDB" id="4066304at2759"/>
<dbReference type="Proteomes" id="UP000002866">
    <property type="component" value="Chromosome 1"/>
</dbReference>
<keyword evidence="2" id="KW-1185">Reference proteome</keyword>
<dbReference type="GO" id="GO:0006337">
    <property type="term" value="P:nucleosome disassembly"/>
    <property type="evidence" value="ECO:0007669"/>
    <property type="project" value="EnsemblFungi"/>
</dbReference>
<evidence type="ECO:0000313" key="2">
    <source>
        <dbReference type="Proteomes" id="UP000002866"/>
    </source>
</evidence>
<dbReference type="EMBL" id="HE806316">
    <property type="protein sequence ID" value="CCH57929.1"/>
    <property type="molecule type" value="Genomic_DNA"/>
</dbReference>
<sequence length="73" mass="8683">MKQPSAYYQYNNVTLKTLTAYQLMERREQMCELFQLADNSERHNLVASEENQKRTLAQLKDQLEKLKCEKNNA</sequence>